<sequence length="473" mass="53044">MQDFLIVLIECSVSMSLLALGFIVMTPLLSKRYSPKGLYYAWLVVVAGLIIPFRFHLNTALIQMSTDPFYIQNIMPENTSGDAEFVIQAAVHQGVQAIPWYQFVGCLWIAGAAAFLVYHGVRHYRFIRMVTRWGEQVNNPQVLKTLEKSKNDIGITKQVKLQICPCVSSPMMIGFLNPVILLPGCDFSEDGLTYILRHELVHFKRKDLWYKSLVVLATAIHWFNPVVYLAAKVIAFQCEISCDAEVVNETDMAGRQRYSETILGVIKNQSRVQTAFSTNFYRGRKGMKKRIFSIMDNTKKKAGVAILCLILIGTVGSGMAFAANKNETSYAYSTNTPLPLQEQEKLIQQNRETTAEQYAIYEKYGLSYELKTDSFYYNGKLVRFFSDKLNSSDTYNSFTRTNGVLDLKAVRNANYELTGITSVSQEEYDKHTESIKRAQAADTQGTIQENGSGNTIGGSTSAVENGGTDDTGR</sequence>
<dbReference type="CDD" id="cd07341">
    <property type="entry name" value="M56_BlaR1_MecR1_like"/>
    <property type="match status" value="1"/>
</dbReference>
<evidence type="ECO:0000256" key="1">
    <source>
        <dbReference type="SAM" id="MobiDB-lite"/>
    </source>
</evidence>
<feature type="transmembrane region" description="Helical" evidence="2">
    <location>
        <begin position="6"/>
        <end position="25"/>
    </location>
</feature>
<feature type="region of interest" description="Disordered" evidence="1">
    <location>
        <begin position="438"/>
        <end position="473"/>
    </location>
</feature>
<dbReference type="Pfam" id="PF05569">
    <property type="entry name" value="Peptidase_M56"/>
    <property type="match status" value="1"/>
</dbReference>
<evidence type="ECO:0000313" key="5">
    <source>
        <dbReference type="Proteomes" id="UP000184386"/>
    </source>
</evidence>
<dbReference type="InterPro" id="IPR052173">
    <property type="entry name" value="Beta-lactam_resp_regulator"/>
</dbReference>
<feature type="transmembrane region" description="Helical" evidence="2">
    <location>
        <begin position="37"/>
        <end position="55"/>
    </location>
</feature>
<feature type="transmembrane region" description="Helical" evidence="2">
    <location>
        <begin position="100"/>
        <end position="121"/>
    </location>
</feature>
<dbReference type="InterPro" id="IPR008756">
    <property type="entry name" value="Peptidase_M56"/>
</dbReference>
<evidence type="ECO:0000313" key="4">
    <source>
        <dbReference type="EMBL" id="SHK83806.1"/>
    </source>
</evidence>
<reference evidence="4 5" key="1">
    <citation type="submission" date="2016-11" db="EMBL/GenBank/DDBJ databases">
        <authorList>
            <person name="Jaros S."/>
            <person name="Januszkiewicz K."/>
            <person name="Wedrychowicz H."/>
        </authorList>
    </citation>
    <scope>NUCLEOTIDE SEQUENCE [LARGE SCALE GENOMIC DNA]</scope>
    <source>
        <strain evidence="4 5">DSM 15929</strain>
    </source>
</reference>
<dbReference type="PANTHER" id="PTHR34978:SF3">
    <property type="entry name" value="SLR0241 PROTEIN"/>
    <property type="match status" value="1"/>
</dbReference>
<dbReference type="EMBL" id="FRAC01000018">
    <property type="protein sequence ID" value="SHK83806.1"/>
    <property type="molecule type" value="Genomic_DNA"/>
</dbReference>
<feature type="transmembrane region" description="Helical" evidence="2">
    <location>
        <begin position="302"/>
        <end position="323"/>
    </location>
</feature>
<keyword evidence="2" id="KW-0472">Membrane</keyword>
<organism evidence="4 5">
    <name type="scientific">Anaerocolumna jejuensis DSM 15929</name>
    <dbReference type="NCBI Taxonomy" id="1121322"/>
    <lineage>
        <taxon>Bacteria</taxon>
        <taxon>Bacillati</taxon>
        <taxon>Bacillota</taxon>
        <taxon>Clostridia</taxon>
        <taxon>Lachnospirales</taxon>
        <taxon>Lachnospiraceae</taxon>
        <taxon>Anaerocolumna</taxon>
    </lineage>
</organism>
<dbReference type="Proteomes" id="UP000184386">
    <property type="component" value="Unassembled WGS sequence"/>
</dbReference>
<evidence type="ECO:0000256" key="2">
    <source>
        <dbReference type="SAM" id="Phobius"/>
    </source>
</evidence>
<dbReference type="PANTHER" id="PTHR34978">
    <property type="entry name" value="POSSIBLE SENSOR-TRANSDUCER PROTEIN BLAR"/>
    <property type="match status" value="1"/>
</dbReference>
<keyword evidence="2" id="KW-1133">Transmembrane helix</keyword>
<dbReference type="OrthoDB" id="9770467at2"/>
<name>A0A1M6VRF3_9FIRM</name>
<protein>
    <submittedName>
        <fullName evidence="4">Signal transducer regulating beta-lactamase production, contains metallopeptidase domain</fullName>
    </submittedName>
</protein>
<feature type="domain" description="Peptidase M56" evidence="3">
    <location>
        <begin position="8"/>
        <end position="292"/>
    </location>
</feature>
<dbReference type="STRING" id="1121322.SAMN02745136_03467"/>
<evidence type="ECO:0000259" key="3">
    <source>
        <dbReference type="Pfam" id="PF05569"/>
    </source>
</evidence>
<dbReference type="AlphaFoldDB" id="A0A1M6VRF3"/>
<accession>A0A1M6VRF3</accession>
<proteinExistence type="predicted"/>
<keyword evidence="2" id="KW-0812">Transmembrane</keyword>
<keyword evidence="5" id="KW-1185">Reference proteome</keyword>
<feature type="compositionally biased region" description="Low complexity" evidence="1">
    <location>
        <begin position="450"/>
        <end position="461"/>
    </location>
</feature>
<gene>
    <name evidence="4" type="ORF">SAMN02745136_03467</name>
</gene>